<dbReference type="InterPro" id="IPR016866">
    <property type="entry name" value="UCP028069"/>
</dbReference>
<protein>
    <recommendedName>
        <fullName evidence="5">DUF3450 domain-containing protein</fullName>
    </recommendedName>
</protein>
<keyword evidence="1" id="KW-0175">Coiled coil</keyword>
<feature type="signal peptide" evidence="2">
    <location>
        <begin position="1"/>
        <end position="27"/>
    </location>
</feature>
<dbReference type="RefSeq" id="WP_076513287.1">
    <property type="nucleotide sequence ID" value="NZ_FTOH01000001.1"/>
</dbReference>
<name>A0A1N7IXB3_9GAMM</name>
<dbReference type="OrthoDB" id="5703905at2"/>
<dbReference type="Proteomes" id="UP000185639">
    <property type="component" value="Unassembled WGS sequence"/>
</dbReference>
<dbReference type="EMBL" id="FTOH01000001">
    <property type="protein sequence ID" value="SIS41631.1"/>
    <property type="molecule type" value="Genomic_DNA"/>
</dbReference>
<gene>
    <name evidence="3" type="ORF">SAMN05421686_10192</name>
</gene>
<organism evidence="3 4">
    <name type="scientific">Thalassolituus maritimus</name>
    <dbReference type="NCBI Taxonomy" id="484498"/>
    <lineage>
        <taxon>Bacteria</taxon>
        <taxon>Pseudomonadati</taxon>
        <taxon>Pseudomonadota</taxon>
        <taxon>Gammaproteobacteria</taxon>
        <taxon>Oceanospirillales</taxon>
        <taxon>Oceanospirillaceae</taxon>
        <taxon>Thalassolituus</taxon>
    </lineage>
</organism>
<dbReference type="AlphaFoldDB" id="A0A1N7IXB3"/>
<dbReference type="STRING" id="484498.SAMN05421686_10192"/>
<evidence type="ECO:0000256" key="1">
    <source>
        <dbReference type="SAM" id="Coils"/>
    </source>
</evidence>
<feature type="coiled-coil region" evidence="1">
    <location>
        <begin position="66"/>
        <end position="110"/>
    </location>
</feature>
<evidence type="ECO:0008006" key="5">
    <source>
        <dbReference type="Google" id="ProtNLM"/>
    </source>
</evidence>
<keyword evidence="4" id="KW-1185">Reference proteome</keyword>
<keyword evidence="2" id="KW-0732">Signal</keyword>
<sequence length="271" mass="30905">MNRCILPHAHRWLLATIFLSTAPCVIADIRAEQIDALTQQWLQTEQQKSRLVSEWRSQKPLVEQRIDLLQAEKKQLTEMLQRRDEKSDEVDQKREALMEQQSTLEVQQAETDKLIKALAMRLDALEPRLPPPLQNDWNSEANEESSNQLRLQLARLSRMKEFNERTTLHSMRLTEPSTGEEILVKQLYLGLSQAWFASSDGSYRGVGHVDNGLWRWTFRDDISAENILTAIAITEKQSPAQSIALPVSLASGDPVSANSISAHQETTDHEN</sequence>
<proteinExistence type="predicted"/>
<reference evidence="4" key="1">
    <citation type="submission" date="2017-01" db="EMBL/GenBank/DDBJ databases">
        <authorList>
            <person name="Varghese N."/>
            <person name="Submissions S."/>
        </authorList>
    </citation>
    <scope>NUCLEOTIDE SEQUENCE [LARGE SCALE GENOMIC DNA]</scope>
    <source>
        <strain evidence="4">DSM 24913</strain>
    </source>
</reference>
<evidence type="ECO:0000313" key="4">
    <source>
        <dbReference type="Proteomes" id="UP000185639"/>
    </source>
</evidence>
<accession>A0A1N7IXB3</accession>
<evidence type="ECO:0000313" key="3">
    <source>
        <dbReference type="EMBL" id="SIS41631.1"/>
    </source>
</evidence>
<dbReference type="Pfam" id="PF11932">
    <property type="entry name" value="DUF3450"/>
    <property type="match status" value="1"/>
</dbReference>
<feature type="chain" id="PRO_5013134236" description="DUF3450 domain-containing protein" evidence="2">
    <location>
        <begin position="28"/>
        <end position="271"/>
    </location>
</feature>
<evidence type="ECO:0000256" key="2">
    <source>
        <dbReference type="SAM" id="SignalP"/>
    </source>
</evidence>